<keyword evidence="2" id="KW-0808">Transferase</keyword>
<accession>A0ABW5BR70</accession>
<dbReference type="RefSeq" id="WP_380255087.1">
    <property type="nucleotide sequence ID" value="NZ_JBHUII010000013.1"/>
</dbReference>
<reference evidence="3" key="1">
    <citation type="journal article" date="2019" name="Int. J. Syst. Evol. Microbiol.">
        <title>The Global Catalogue of Microorganisms (GCM) 10K type strain sequencing project: providing services to taxonomists for standard genome sequencing and annotation.</title>
        <authorList>
            <consortium name="The Broad Institute Genomics Platform"/>
            <consortium name="The Broad Institute Genome Sequencing Center for Infectious Disease"/>
            <person name="Wu L."/>
            <person name="Ma J."/>
        </authorList>
    </citation>
    <scope>NUCLEOTIDE SEQUENCE [LARGE SCALE GENOMIC DNA]</scope>
    <source>
        <strain evidence="3">CGMCC 4.7192</strain>
    </source>
</reference>
<keyword evidence="3" id="KW-1185">Reference proteome</keyword>
<dbReference type="Pfam" id="PF00534">
    <property type="entry name" value="Glycos_transf_1"/>
    <property type="match status" value="1"/>
</dbReference>
<feature type="domain" description="Glycosyl transferase family 1" evidence="1">
    <location>
        <begin position="261"/>
        <end position="393"/>
    </location>
</feature>
<proteinExistence type="predicted"/>
<dbReference type="GO" id="GO:0016757">
    <property type="term" value="F:glycosyltransferase activity"/>
    <property type="evidence" value="ECO:0007669"/>
    <property type="project" value="UniProtKB-KW"/>
</dbReference>
<comment type="caution">
    <text evidence="2">The sequence shown here is derived from an EMBL/GenBank/DDBJ whole genome shotgun (WGS) entry which is preliminary data.</text>
</comment>
<dbReference type="SUPFAM" id="SSF53756">
    <property type="entry name" value="UDP-Glycosyltransferase/glycogen phosphorylase"/>
    <property type="match status" value="1"/>
</dbReference>
<evidence type="ECO:0000313" key="2">
    <source>
        <dbReference type="EMBL" id="MFD2207945.1"/>
    </source>
</evidence>
<dbReference type="InterPro" id="IPR001296">
    <property type="entry name" value="Glyco_trans_1"/>
</dbReference>
<dbReference type="Proteomes" id="UP001597294">
    <property type="component" value="Unassembled WGS sequence"/>
</dbReference>
<organism evidence="2 3">
    <name type="scientific">Kiloniella antarctica</name>
    <dbReference type="NCBI Taxonomy" id="1550907"/>
    <lineage>
        <taxon>Bacteria</taxon>
        <taxon>Pseudomonadati</taxon>
        <taxon>Pseudomonadota</taxon>
        <taxon>Alphaproteobacteria</taxon>
        <taxon>Rhodospirillales</taxon>
        <taxon>Kiloniellaceae</taxon>
        <taxon>Kiloniella</taxon>
    </lineage>
</organism>
<protein>
    <submittedName>
        <fullName evidence="2">Glycosyltransferase</fullName>
        <ecNumber evidence="2">2.4.-.-</ecNumber>
    </submittedName>
</protein>
<dbReference type="PANTHER" id="PTHR12526">
    <property type="entry name" value="GLYCOSYLTRANSFERASE"/>
    <property type="match status" value="1"/>
</dbReference>
<dbReference type="EC" id="2.4.-.-" evidence="2"/>
<keyword evidence="2" id="KW-0328">Glycosyltransferase</keyword>
<evidence type="ECO:0000259" key="1">
    <source>
        <dbReference type="Pfam" id="PF00534"/>
    </source>
</evidence>
<name>A0ABW5BR70_9PROT</name>
<dbReference type="EMBL" id="JBHUII010000013">
    <property type="protein sequence ID" value="MFD2207945.1"/>
    <property type="molecule type" value="Genomic_DNA"/>
</dbReference>
<sequence length="431" mass="48838">MTIKVVHLNRWDIKGGAAIAAYRQHKALQQVGLKSQMYVAEKLCDDESVLELDIDALTSFDITHREVIRDKAKEITSKHAGAIRSDLGPFTLPFAPFGPRMIAQLPEADIINLHWVCGFVDYQEFFFHKKTAVPMIWTLHDMYPFTGGCHYAGACEKFINECGACPYISSENQDDMSRFIHKTKHDAMSSTAYPITIVTPSKWLAKEARRSRIFGDMDIKVIPYSLNLDQFKPRPQRAMREYLDLPKDKVIGFFPSDHLSDPRKGIIYLEEALKCLTPEQAANMLLVSVGNSERKLSGLVEQRSLSFISDPEIMSKIYNASDFTFLPSLEDNLPNIILESMASGTPLIGFDTGGLPDFIKNGETGWIVPKRNVSQLASAIDDALSFPEKLIEMRRVVRNVAEREFAMKVQGERYKDLYEQTLENYHIRGNS</sequence>
<dbReference type="Gene3D" id="3.40.50.2000">
    <property type="entry name" value="Glycogen Phosphorylase B"/>
    <property type="match status" value="2"/>
</dbReference>
<gene>
    <name evidence="2" type="ORF">ACFSKO_20200</name>
</gene>
<evidence type="ECO:0000313" key="3">
    <source>
        <dbReference type="Proteomes" id="UP001597294"/>
    </source>
</evidence>